<dbReference type="EMBL" id="JBICCN010000118">
    <property type="protein sequence ID" value="KAL3092764.1"/>
    <property type="molecule type" value="Genomic_DNA"/>
</dbReference>
<dbReference type="EC" id="2.4.1.-" evidence="12"/>
<evidence type="ECO:0000313" key="15">
    <source>
        <dbReference type="EMBL" id="KAL3092764.1"/>
    </source>
</evidence>
<feature type="domain" description="Fucosyltransferase N-terminal" evidence="14">
    <location>
        <begin position="101"/>
        <end position="209"/>
    </location>
</feature>
<evidence type="ECO:0000256" key="1">
    <source>
        <dbReference type="ARBA" id="ARBA00004447"/>
    </source>
</evidence>
<comment type="pathway">
    <text evidence="2">Protein modification; protein glycosylation.</text>
</comment>
<comment type="caution">
    <text evidence="15">The sequence shown here is derived from an EMBL/GenBank/DDBJ whole genome shotgun (WGS) entry which is preliminary data.</text>
</comment>
<dbReference type="PANTHER" id="PTHR48438">
    <property type="entry name" value="ALPHA-(1,3)-FUCOSYLTRANSFERASE C-RELATED"/>
    <property type="match status" value="1"/>
</dbReference>
<keyword evidence="8" id="KW-1133">Transmembrane helix</keyword>
<dbReference type="SUPFAM" id="SSF53756">
    <property type="entry name" value="UDP-Glycosyltransferase/glycogen phosphorylase"/>
    <property type="match status" value="1"/>
</dbReference>
<evidence type="ECO:0000256" key="6">
    <source>
        <dbReference type="ARBA" id="ARBA00022692"/>
    </source>
</evidence>
<keyword evidence="9 12" id="KW-0333">Golgi apparatus</keyword>
<keyword evidence="16" id="KW-1185">Reference proteome</keyword>
<name>A0ABD2JQ85_HETSC</name>
<dbReference type="Pfam" id="PF17039">
    <property type="entry name" value="Glyco_tran_10_N"/>
    <property type="match status" value="1"/>
</dbReference>
<feature type="domain" description="Fucosyltransferase C-terminal" evidence="13">
    <location>
        <begin position="234"/>
        <end position="398"/>
    </location>
</feature>
<dbReference type="Pfam" id="PF00852">
    <property type="entry name" value="Glyco_transf_10"/>
    <property type="match status" value="1"/>
</dbReference>
<proteinExistence type="inferred from homology"/>
<reference evidence="15 16" key="1">
    <citation type="submission" date="2024-10" db="EMBL/GenBank/DDBJ databases">
        <authorList>
            <person name="Kim D."/>
        </authorList>
    </citation>
    <scope>NUCLEOTIDE SEQUENCE [LARGE SCALE GENOMIC DNA]</scope>
    <source>
        <strain evidence="15">Taebaek</strain>
    </source>
</reference>
<sequence length="443" mass="50970">MNLFWLGKPSTPTSTSNNCSGFITKFVILHLPRRVLLHNDNARPHVAFAMLQKIEQLRWAQTSPNPFHLLLGDDGIDGPTNATPYPSSAKKSVQNQRAKQKKPIILGWAGLYLYHELFVYMTNGELNNPSCDCVFTYDTNFESSASAVLFHVRQSFKPLPKNRRPEQLYAMMSIESPYWCYEKMENVPDNYFNVSITYHSASTIPVPYGQLTPITALTSPEEIWSAAEISERMSRKKRFALQIVSHCGAPSGRDLLTKQLQELIELDMVGKCSGKDCDGQKCYEQQMESHFFYLAFENTVCSEYVTEKFWNALRSLTVPVVFCREVVRELGIPDDLYIAADDFDNATALADHLKALHKDKDRYLGYFNWTKFYQKRWVPTVNTSAFCQLCEMVHQQMEEGGELVGRNYTVKSHKKFWGAQRCRENFVQNELFKKKLTKDDKDS</sequence>
<dbReference type="FunFam" id="3.40.50.11660:FF:000002">
    <property type="entry name" value="Alpha-(1,3)-fucosyltransferase"/>
    <property type="match status" value="1"/>
</dbReference>
<comment type="similarity">
    <text evidence="3 12">Belongs to the glycosyltransferase 10 family.</text>
</comment>
<evidence type="ECO:0000256" key="11">
    <source>
        <dbReference type="ARBA" id="ARBA00023180"/>
    </source>
</evidence>
<evidence type="ECO:0000256" key="10">
    <source>
        <dbReference type="ARBA" id="ARBA00023136"/>
    </source>
</evidence>
<dbReference type="InterPro" id="IPR031481">
    <property type="entry name" value="Glyco_tran_10_N"/>
</dbReference>
<evidence type="ECO:0000313" key="16">
    <source>
        <dbReference type="Proteomes" id="UP001620645"/>
    </source>
</evidence>
<keyword evidence="4 12" id="KW-0328">Glycosyltransferase</keyword>
<dbReference type="PANTHER" id="PTHR48438:SF1">
    <property type="entry name" value="ALPHA-(1,3)-FUCOSYLTRANSFERASE C-RELATED"/>
    <property type="match status" value="1"/>
</dbReference>
<accession>A0ABD2JQ85</accession>
<protein>
    <recommendedName>
        <fullName evidence="12">Fucosyltransferase</fullName>
        <ecNumber evidence="12">2.4.1.-</ecNumber>
    </recommendedName>
</protein>
<keyword evidence="10" id="KW-0472">Membrane</keyword>
<dbReference type="GO" id="GO:0032580">
    <property type="term" value="C:Golgi cisterna membrane"/>
    <property type="evidence" value="ECO:0007669"/>
    <property type="project" value="UniProtKB-SubCell"/>
</dbReference>
<evidence type="ECO:0000256" key="4">
    <source>
        <dbReference type="ARBA" id="ARBA00022676"/>
    </source>
</evidence>
<organism evidence="15 16">
    <name type="scientific">Heterodera schachtii</name>
    <name type="common">Sugarbeet cyst nematode worm</name>
    <name type="synonym">Tylenchus schachtii</name>
    <dbReference type="NCBI Taxonomy" id="97005"/>
    <lineage>
        <taxon>Eukaryota</taxon>
        <taxon>Metazoa</taxon>
        <taxon>Ecdysozoa</taxon>
        <taxon>Nematoda</taxon>
        <taxon>Chromadorea</taxon>
        <taxon>Rhabditida</taxon>
        <taxon>Tylenchina</taxon>
        <taxon>Tylenchomorpha</taxon>
        <taxon>Tylenchoidea</taxon>
        <taxon>Heteroderidae</taxon>
        <taxon>Heteroderinae</taxon>
        <taxon>Heterodera</taxon>
    </lineage>
</organism>
<dbReference type="InterPro" id="IPR038577">
    <property type="entry name" value="GT10-like_C_sf"/>
</dbReference>
<evidence type="ECO:0000256" key="8">
    <source>
        <dbReference type="ARBA" id="ARBA00022989"/>
    </source>
</evidence>
<dbReference type="AlphaFoldDB" id="A0ABD2JQ85"/>
<comment type="subcellular location">
    <subcellularLocation>
        <location evidence="1 12">Golgi apparatus</location>
        <location evidence="1 12">Golgi stack membrane</location>
        <topology evidence="1 12">Single-pass type II membrane protein</topology>
    </subcellularLocation>
</comment>
<dbReference type="GO" id="GO:0008417">
    <property type="term" value="F:fucosyltransferase activity"/>
    <property type="evidence" value="ECO:0007669"/>
    <property type="project" value="UniProtKB-ARBA"/>
</dbReference>
<dbReference type="InterPro" id="IPR055270">
    <property type="entry name" value="Glyco_tran_10_C"/>
</dbReference>
<evidence type="ECO:0000256" key="12">
    <source>
        <dbReference type="RuleBase" id="RU003832"/>
    </source>
</evidence>
<evidence type="ECO:0000256" key="9">
    <source>
        <dbReference type="ARBA" id="ARBA00023034"/>
    </source>
</evidence>
<evidence type="ECO:0000256" key="2">
    <source>
        <dbReference type="ARBA" id="ARBA00004922"/>
    </source>
</evidence>
<keyword evidence="7" id="KW-0735">Signal-anchor</keyword>
<evidence type="ECO:0000256" key="3">
    <source>
        <dbReference type="ARBA" id="ARBA00008919"/>
    </source>
</evidence>
<keyword evidence="5 12" id="KW-0808">Transferase</keyword>
<evidence type="ECO:0000259" key="14">
    <source>
        <dbReference type="Pfam" id="PF17039"/>
    </source>
</evidence>
<dbReference type="Proteomes" id="UP001620645">
    <property type="component" value="Unassembled WGS sequence"/>
</dbReference>
<dbReference type="InterPro" id="IPR001503">
    <property type="entry name" value="Glyco_trans_10"/>
</dbReference>
<gene>
    <name evidence="15" type="ORF">niasHS_007973</name>
</gene>
<evidence type="ECO:0000259" key="13">
    <source>
        <dbReference type="Pfam" id="PF00852"/>
    </source>
</evidence>
<evidence type="ECO:0000256" key="5">
    <source>
        <dbReference type="ARBA" id="ARBA00022679"/>
    </source>
</evidence>
<keyword evidence="11" id="KW-0325">Glycoprotein</keyword>
<keyword evidence="6 12" id="KW-0812">Transmembrane</keyword>
<evidence type="ECO:0000256" key="7">
    <source>
        <dbReference type="ARBA" id="ARBA00022968"/>
    </source>
</evidence>
<dbReference type="Gene3D" id="3.40.50.11660">
    <property type="entry name" value="Glycosyl transferase family 10, C-terminal domain"/>
    <property type="match status" value="1"/>
</dbReference>